<organism evidence="1 2">
    <name type="scientific">Agrobacterium tumefaciens</name>
    <dbReference type="NCBI Taxonomy" id="358"/>
    <lineage>
        <taxon>Bacteria</taxon>
        <taxon>Pseudomonadati</taxon>
        <taxon>Pseudomonadota</taxon>
        <taxon>Alphaproteobacteria</taxon>
        <taxon>Hyphomicrobiales</taxon>
        <taxon>Rhizobiaceae</taxon>
        <taxon>Rhizobium/Agrobacterium group</taxon>
        <taxon>Agrobacterium</taxon>
        <taxon>Agrobacterium tumefaciens complex</taxon>
    </lineage>
</organism>
<evidence type="ECO:0000313" key="1">
    <source>
        <dbReference type="EMBL" id="AVH43718.1"/>
    </source>
</evidence>
<reference evidence="1 2" key="1">
    <citation type="submission" date="2018-02" db="EMBL/GenBank/DDBJ databases">
        <title>Complete genome sequence of Agrobacterium tumefaciens 1D1609.</title>
        <authorList>
            <person name="Cho S.-T."/>
            <person name="Haryono M."/>
            <person name="Chang H.-H."/>
            <person name="Santos M.N."/>
            <person name="Lai E.-M."/>
            <person name="Kuo C.-H."/>
        </authorList>
    </citation>
    <scope>NUCLEOTIDE SEQUENCE [LARGE SCALE GENOMIC DNA]</scope>
    <source>
        <strain evidence="1 2">1D1609</strain>
    </source>
</reference>
<gene>
    <name evidence="1" type="ORF">At1D1609_36650</name>
</gene>
<proteinExistence type="predicted"/>
<sequence length="174" mass="19482">MENVVHDSRAEIALKLLLDDLREGATNARAFGPVSALTLHGRRFPPAGDDPAWLKRGPKRHCFANAAKLASERDDVFFAEGYAFNGEIPIPMQHAWLVDKNGCPIDPTWEQSPDHIYFGIVFRKAFIIEMMKINGCEDGLLVYPNVLHRHFGSAELLEAVIEPSMTVFHISRGD</sequence>
<dbReference type="RefSeq" id="WP_104679736.1">
    <property type="nucleotide sequence ID" value="NZ_CP026925.1"/>
</dbReference>
<dbReference type="Proteomes" id="UP000237717">
    <property type="component" value="Chromosome II"/>
</dbReference>
<dbReference type="AlphaFoldDB" id="A0A2L2LHK0"/>
<evidence type="ECO:0000313" key="2">
    <source>
        <dbReference type="Proteomes" id="UP000237717"/>
    </source>
</evidence>
<dbReference type="EMBL" id="CP026925">
    <property type="protein sequence ID" value="AVH43718.1"/>
    <property type="molecule type" value="Genomic_DNA"/>
</dbReference>
<accession>A0A2L2LHK0</accession>
<protein>
    <submittedName>
        <fullName evidence="1">Uncharacterized protein</fullName>
    </submittedName>
</protein>
<name>A0A2L2LHK0_AGRTU</name>